<dbReference type="AlphaFoldDB" id="A0A5J4RPA4"/>
<gene>
    <name evidence="1" type="ORF">EZS27_016422</name>
</gene>
<protein>
    <submittedName>
        <fullName evidence="1">Uncharacterized protein</fullName>
    </submittedName>
</protein>
<accession>A0A5J4RPA4</accession>
<proteinExistence type="predicted"/>
<reference evidence="1" key="1">
    <citation type="submission" date="2019-03" db="EMBL/GenBank/DDBJ databases">
        <title>Single cell metagenomics reveals metabolic interactions within the superorganism composed of flagellate Streblomastix strix and complex community of Bacteroidetes bacteria on its surface.</title>
        <authorList>
            <person name="Treitli S.C."/>
            <person name="Kolisko M."/>
            <person name="Husnik F."/>
            <person name="Keeling P."/>
            <person name="Hampl V."/>
        </authorList>
    </citation>
    <scope>NUCLEOTIDE SEQUENCE</scope>
    <source>
        <strain evidence="1">STM</strain>
    </source>
</reference>
<sequence>MYEFKLLCELNLEYQNTVFCLKNYEVKTR</sequence>
<evidence type="ECO:0000313" key="1">
    <source>
        <dbReference type="EMBL" id="KAA6335332.1"/>
    </source>
</evidence>
<organism evidence="1">
    <name type="scientific">termite gut metagenome</name>
    <dbReference type="NCBI Taxonomy" id="433724"/>
    <lineage>
        <taxon>unclassified sequences</taxon>
        <taxon>metagenomes</taxon>
        <taxon>organismal metagenomes</taxon>
    </lineage>
</organism>
<name>A0A5J4RPA4_9ZZZZ</name>
<dbReference type="EMBL" id="SNRY01000904">
    <property type="protein sequence ID" value="KAA6335332.1"/>
    <property type="molecule type" value="Genomic_DNA"/>
</dbReference>
<comment type="caution">
    <text evidence="1">The sequence shown here is derived from an EMBL/GenBank/DDBJ whole genome shotgun (WGS) entry which is preliminary data.</text>
</comment>